<protein>
    <submittedName>
        <fullName evidence="2">Uncharacterized protein</fullName>
    </submittedName>
</protein>
<dbReference type="EMBL" id="MU790702">
    <property type="protein sequence ID" value="KAJ3994453.1"/>
    <property type="molecule type" value="Genomic_DNA"/>
</dbReference>
<proteinExistence type="predicted"/>
<evidence type="ECO:0000256" key="1">
    <source>
        <dbReference type="SAM" id="MobiDB-lite"/>
    </source>
</evidence>
<accession>A0ABQ8Q7N0</accession>
<evidence type="ECO:0000313" key="2">
    <source>
        <dbReference type="EMBL" id="KAJ3994453.1"/>
    </source>
</evidence>
<dbReference type="Proteomes" id="UP001163828">
    <property type="component" value="Unassembled WGS sequence"/>
</dbReference>
<organism evidence="2 3">
    <name type="scientific">Lentinula boryana</name>
    <dbReference type="NCBI Taxonomy" id="40481"/>
    <lineage>
        <taxon>Eukaryota</taxon>
        <taxon>Fungi</taxon>
        <taxon>Dikarya</taxon>
        <taxon>Basidiomycota</taxon>
        <taxon>Agaricomycotina</taxon>
        <taxon>Agaricomycetes</taxon>
        <taxon>Agaricomycetidae</taxon>
        <taxon>Agaricales</taxon>
        <taxon>Marasmiineae</taxon>
        <taxon>Omphalotaceae</taxon>
        <taxon>Lentinula</taxon>
    </lineage>
</organism>
<gene>
    <name evidence="2" type="ORF">F5050DRAFT_1904084</name>
</gene>
<feature type="region of interest" description="Disordered" evidence="1">
    <location>
        <begin position="145"/>
        <end position="207"/>
    </location>
</feature>
<keyword evidence="3" id="KW-1185">Reference proteome</keyword>
<name>A0ABQ8Q7N0_9AGAR</name>
<sequence length="247" mass="27212">MKNERLPVADAELAEAKASAPVLVSVMVTSLSQIEKILLKVTQSWITIDPLPHPTDLSMQPVFTAYSKITYSSERESEELLLLVFDEKVEDEGGAATVSSQSLIIKLISIPPLLSIVPILRFRSDNVRKDGEILTALAKTSRAPDVSVTESRVRDTSEKDALEFEGNSEERSRSLERSRRTTKPVAAPPPPIPQSSSASNCHSSTLQRVEATERYKEHRLALGMSCSKRNACKIKCFAMVDDLDADT</sequence>
<evidence type="ECO:0000313" key="3">
    <source>
        <dbReference type="Proteomes" id="UP001163828"/>
    </source>
</evidence>
<comment type="caution">
    <text evidence="2">The sequence shown here is derived from an EMBL/GenBank/DDBJ whole genome shotgun (WGS) entry which is preliminary data.</text>
</comment>
<reference evidence="2" key="1">
    <citation type="submission" date="2022-08" db="EMBL/GenBank/DDBJ databases">
        <authorList>
            <consortium name="DOE Joint Genome Institute"/>
            <person name="Min B."/>
            <person name="Riley R."/>
            <person name="Sierra-Patev S."/>
            <person name="Naranjo-Ortiz M."/>
            <person name="Looney B."/>
            <person name="Konkel Z."/>
            <person name="Slot J.C."/>
            <person name="Sakamoto Y."/>
            <person name="Steenwyk J.L."/>
            <person name="Rokas A."/>
            <person name="Carro J."/>
            <person name="Camarero S."/>
            <person name="Ferreira P."/>
            <person name="Molpeceres G."/>
            <person name="Ruiz-Duenas F.J."/>
            <person name="Serrano A."/>
            <person name="Henrissat B."/>
            <person name="Drula E."/>
            <person name="Hughes K.W."/>
            <person name="Mata J.L."/>
            <person name="Ishikawa N.K."/>
            <person name="Vargas-Isla R."/>
            <person name="Ushijima S."/>
            <person name="Smith C.A."/>
            <person name="Ahrendt S."/>
            <person name="Andreopoulos W."/>
            <person name="He G."/>
            <person name="Labutti K."/>
            <person name="Lipzen A."/>
            <person name="Ng V."/>
            <person name="Sandor L."/>
            <person name="Barry K."/>
            <person name="Martinez A.T."/>
            <person name="Xiao Y."/>
            <person name="Gibbons J.G."/>
            <person name="Terashima K."/>
            <person name="Hibbett D.S."/>
            <person name="Grigoriev I.V."/>
        </authorList>
    </citation>
    <scope>NUCLEOTIDE SEQUENCE</scope>
    <source>
        <strain evidence="2">TFB10827</strain>
    </source>
</reference>
<feature type="compositionally biased region" description="Basic and acidic residues" evidence="1">
    <location>
        <begin position="151"/>
        <end position="179"/>
    </location>
</feature>